<evidence type="ECO:0000256" key="4">
    <source>
        <dbReference type="PROSITE-ProRule" id="PRU00433"/>
    </source>
</evidence>
<reference evidence="6 7" key="1">
    <citation type="submission" date="2016-10" db="EMBL/GenBank/DDBJ databases">
        <authorList>
            <person name="de Groot N.N."/>
        </authorList>
    </citation>
    <scope>NUCLEOTIDE SEQUENCE [LARGE SCALE GENOMIC DNA]</scope>
    <source>
        <strain evidence="6 7">HLD2</strain>
    </source>
</reference>
<dbReference type="AlphaFoldDB" id="A0A1G5Q944"/>
<keyword evidence="3 4" id="KW-0408">Iron</keyword>
<evidence type="ECO:0000256" key="1">
    <source>
        <dbReference type="ARBA" id="ARBA00022617"/>
    </source>
</evidence>
<name>A0A1G5Q944_9GAMM</name>
<dbReference type="STRING" id="415747.SAMN03097708_01633"/>
<evidence type="ECO:0000259" key="5">
    <source>
        <dbReference type="PROSITE" id="PS51007"/>
    </source>
</evidence>
<organism evidence="6 7">
    <name type="scientific">Thiohalomonas denitrificans</name>
    <dbReference type="NCBI Taxonomy" id="415747"/>
    <lineage>
        <taxon>Bacteria</taxon>
        <taxon>Pseudomonadati</taxon>
        <taxon>Pseudomonadota</taxon>
        <taxon>Gammaproteobacteria</taxon>
        <taxon>Thiohalomonadales</taxon>
        <taxon>Thiohalomonadaceae</taxon>
        <taxon>Thiohalomonas</taxon>
    </lineage>
</organism>
<dbReference type="InterPro" id="IPR009056">
    <property type="entry name" value="Cyt_c-like_dom"/>
</dbReference>
<proteinExistence type="predicted"/>
<evidence type="ECO:0000256" key="2">
    <source>
        <dbReference type="ARBA" id="ARBA00022723"/>
    </source>
</evidence>
<dbReference type="GO" id="GO:0046872">
    <property type="term" value="F:metal ion binding"/>
    <property type="evidence" value="ECO:0007669"/>
    <property type="project" value="UniProtKB-KW"/>
</dbReference>
<protein>
    <submittedName>
        <fullName evidence="6">Cytochrome c55X</fullName>
    </submittedName>
</protein>
<feature type="domain" description="Cytochrome c" evidence="5">
    <location>
        <begin position="36"/>
        <end position="117"/>
    </location>
</feature>
<dbReference type="Gene3D" id="1.10.760.10">
    <property type="entry name" value="Cytochrome c-like domain"/>
    <property type="match status" value="1"/>
</dbReference>
<evidence type="ECO:0000313" key="7">
    <source>
        <dbReference type="Proteomes" id="UP000199648"/>
    </source>
</evidence>
<dbReference type="EMBL" id="FMWD01000004">
    <property type="protein sequence ID" value="SCZ58197.1"/>
    <property type="molecule type" value="Genomic_DNA"/>
</dbReference>
<keyword evidence="1 4" id="KW-0349">Heme</keyword>
<sequence length="121" mass="13129">MRLAIAPEPGRSRWHAVAVAITLLFLTTTSVAAIEPDGERKDELIHLLQHDCGSCHGMTLKGGLGPSLLPEQLEDKSAMMLRATILIGRAGTPMPPWQGILSEEEVDWLVGRLQEGISDAH</sequence>
<evidence type="ECO:0000256" key="3">
    <source>
        <dbReference type="ARBA" id="ARBA00023004"/>
    </source>
</evidence>
<evidence type="ECO:0000313" key="6">
    <source>
        <dbReference type="EMBL" id="SCZ58197.1"/>
    </source>
</evidence>
<dbReference type="Proteomes" id="UP000199648">
    <property type="component" value="Unassembled WGS sequence"/>
</dbReference>
<keyword evidence="2 4" id="KW-0479">Metal-binding</keyword>
<accession>A0A1G5Q944</accession>
<dbReference type="Pfam" id="PF13442">
    <property type="entry name" value="Cytochrome_CBB3"/>
    <property type="match status" value="1"/>
</dbReference>
<dbReference type="InterPro" id="IPR036909">
    <property type="entry name" value="Cyt_c-like_dom_sf"/>
</dbReference>
<keyword evidence="7" id="KW-1185">Reference proteome</keyword>
<dbReference type="RefSeq" id="WP_092995156.1">
    <property type="nucleotide sequence ID" value="NZ_FMWD01000004.1"/>
</dbReference>
<dbReference type="PROSITE" id="PS51007">
    <property type="entry name" value="CYTC"/>
    <property type="match status" value="1"/>
</dbReference>
<gene>
    <name evidence="6" type="ORF">SAMN03097708_01633</name>
</gene>
<dbReference type="OrthoDB" id="8689082at2"/>
<dbReference type="GO" id="GO:0009055">
    <property type="term" value="F:electron transfer activity"/>
    <property type="evidence" value="ECO:0007669"/>
    <property type="project" value="InterPro"/>
</dbReference>
<dbReference type="GO" id="GO:0020037">
    <property type="term" value="F:heme binding"/>
    <property type="evidence" value="ECO:0007669"/>
    <property type="project" value="InterPro"/>
</dbReference>
<dbReference type="SUPFAM" id="SSF46626">
    <property type="entry name" value="Cytochrome c"/>
    <property type="match status" value="1"/>
</dbReference>